<dbReference type="GO" id="GO:0008270">
    <property type="term" value="F:zinc ion binding"/>
    <property type="evidence" value="ECO:0007669"/>
    <property type="project" value="UniProtKB-KW"/>
</dbReference>
<evidence type="ECO:0000256" key="15">
    <source>
        <dbReference type="SAM" id="Coils"/>
    </source>
</evidence>
<dbReference type="InterPro" id="IPR001841">
    <property type="entry name" value="Znf_RING"/>
</dbReference>
<evidence type="ECO:0000256" key="16">
    <source>
        <dbReference type="SAM" id="MobiDB-lite"/>
    </source>
</evidence>
<evidence type="ECO:0000256" key="8">
    <source>
        <dbReference type="ARBA" id="ARBA00022786"/>
    </source>
</evidence>
<evidence type="ECO:0000256" key="4">
    <source>
        <dbReference type="ARBA" id="ARBA00005555"/>
    </source>
</evidence>
<evidence type="ECO:0000313" key="18">
    <source>
        <dbReference type="EMBL" id="CDK27422.1"/>
    </source>
</evidence>
<dbReference type="InterPro" id="IPR013956">
    <property type="entry name" value="E3_ubiquit_lig_Bre1"/>
</dbReference>
<dbReference type="GO" id="GO:0006325">
    <property type="term" value="P:chromatin organization"/>
    <property type="evidence" value="ECO:0007669"/>
    <property type="project" value="UniProtKB-KW"/>
</dbReference>
<evidence type="ECO:0000259" key="17">
    <source>
        <dbReference type="PROSITE" id="PS50089"/>
    </source>
</evidence>
<dbReference type="GO" id="GO:0033503">
    <property type="term" value="C:HULC complex"/>
    <property type="evidence" value="ECO:0007669"/>
    <property type="project" value="TreeGrafter"/>
</dbReference>
<evidence type="ECO:0000256" key="10">
    <source>
        <dbReference type="ARBA" id="ARBA00022853"/>
    </source>
</evidence>
<dbReference type="Gene3D" id="3.30.40.10">
    <property type="entry name" value="Zinc/RING finger domain, C3HC4 (zinc finger)"/>
    <property type="match status" value="1"/>
</dbReference>
<dbReference type="InterPro" id="IPR017907">
    <property type="entry name" value="Znf_RING_CS"/>
</dbReference>
<evidence type="ECO:0000313" key="19">
    <source>
        <dbReference type="Proteomes" id="UP000019384"/>
    </source>
</evidence>
<dbReference type="EMBL" id="HG793128">
    <property type="protein sequence ID" value="CDK27422.1"/>
    <property type="molecule type" value="Genomic_DNA"/>
</dbReference>
<feature type="region of interest" description="Disordered" evidence="16">
    <location>
        <begin position="1"/>
        <end position="32"/>
    </location>
</feature>
<dbReference type="OrthoDB" id="654191at2759"/>
<feature type="compositionally biased region" description="Low complexity" evidence="16">
    <location>
        <begin position="21"/>
        <end position="32"/>
    </location>
</feature>
<comment type="subcellular location">
    <subcellularLocation>
        <location evidence="2 14">Nucleus</location>
    </subcellularLocation>
</comment>
<dbReference type="Proteomes" id="UP000019384">
    <property type="component" value="Unassembled WGS sequence"/>
</dbReference>
<organism evidence="18 19">
    <name type="scientific">Kuraishia capsulata CBS 1993</name>
    <dbReference type="NCBI Taxonomy" id="1382522"/>
    <lineage>
        <taxon>Eukaryota</taxon>
        <taxon>Fungi</taxon>
        <taxon>Dikarya</taxon>
        <taxon>Ascomycota</taxon>
        <taxon>Saccharomycotina</taxon>
        <taxon>Pichiomycetes</taxon>
        <taxon>Pichiales</taxon>
        <taxon>Pichiaceae</taxon>
        <taxon>Kuraishia</taxon>
    </lineage>
</organism>
<dbReference type="PROSITE" id="PS00518">
    <property type="entry name" value="ZF_RING_1"/>
    <property type="match status" value="1"/>
</dbReference>
<dbReference type="STRING" id="1382522.W6MQ82"/>
<keyword evidence="12 14" id="KW-0539">Nucleus</keyword>
<name>W6MQ82_9ASCO</name>
<dbReference type="PROSITE" id="PS50089">
    <property type="entry name" value="ZF_RING_2"/>
    <property type="match status" value="1"/>
</dbReference>
<keyword evidence="6 14" id="KW-0479">Metal-binding</keyword>
<dbReference type="RefSeq" id="XP_022459417.1">
    <property type="nucleotide sequence ID" value="XM_022601812.1"/>
</dbReference>
<sequence>MSASVKRTSETDLPSAKKPHSSSPGAPARSGPLTQADVIHFKKQAIWRCLNQSRTRESLVSKQLETFQKENKKLAVAVSVLSEWYEQIYRTLAELYAGKAFESHTKLLDIPQDIGESLQDKLSAGRSQLLDVLQKLPLVPEEFDASKLEELNDTISNLEVEKNSVLLENKTLQSNLEKLEQELLSLLGEQDRAGSDSLQRVNETAVKKETEEQEVAAVPSTKSEETSEITSQEVEDLKLKAGELEAVNQKLTTQLDIEIKTLSDLKLKYHELNAKILNLTETDLETCVVHQQIVKDNERLKAELSGLNLRYEELCQKLDSLNASTSNSEDQEHESAATKELARVEGDLVRIRTQRDELLSKNSVLVAQQPSEEIVAELQNTIKILEQRLADLEREKSVLTDDLDTADAEQIKKQNKILAVELKQLEEVFKNTKDLQLKKINKYVENEQIINKLTVERTKAVEKYFATMRLNESLQQENRALKSSMSKQGELINTLKEVEKQISKKSDTLEKQLQLQFSSIERGLVAENKHHTSKIDALQNNIKILTSQNQSVTKDLNKLRQEVELEKDKNKALELESSKVGAKLKESQKLITKYRANGHGVTSNEEDDEIKQALLSMAKCSLCNKNWKDTTFKTCGHCFCSSCVKDRLDARMRKCPSCNHPISAYDVLPIHL</sequence>
<keyword evidence="8 14" id="KW-0833">Ubl conjugation pathway</keyword>
<keyword evidence="11 14" id="KW-0175">Coiled coil</keyword>
<dbReference type="PANTHER" id="PTHR23163:SF0">
    <property type="entry name" value="E3 UBIQUITIN-PROTEIN LIGASE BRE1"/>
    <property type="match status" value="1"/>
</dbReference>
<feature type="domain" description="RING-type" evidence="17">
    <location>
        <begin position="620"/>
        <end position="659"/>
    </location>
</feature>
<reference evidence="18" key="2">
    <citation type="submission" date="2014-02" db="EMBL/GenBank/DDBJ databases">
        <title>Complete DNA sequence of /Kuraishia capsulata/ illustrates novel genomic features among budding yeasts (/Saccharomycotina/).</title>
        <authorList>
            <person name="Morales L."/>
            <person name="Noel B."/>
            <person name="Porcel B."/>
            <person name="Marcet-Houben M."/>
            <person name="Hullo M-F."/>
            <person name="Sacerdot C."/>
            <person name="Tekaia F."/>
            <person name="Leh-Louis V."/>
            <person name="Despons L."/>
            <person name="Khanna V."/>
            <person name="Aury J-M."/>
            <person name="Barbe V."/>
            <person name="Couloux A."/>
            <person name="Labadie K."/>
            <person name="Pelletier E."/>
            <person name="Souciet J-L."/>
            <person name="Boekhout T."/>
            <person name="Gabaldon T."/>
            <person name="Wincker P."/>
            <person name="Dujon B."/>
        </authorList>
    </citation>
    <scope>NUCLEOTIDE SEQUENCE</scope>
    <source>
        <strain evidence="18">CBS 1993</strain>
    </source>
</reference>
<feature type="coiled-coil region" evidence="15">
    <location>
        <begin position="234"/>
        <end position="324"/>
    </location>
</feature>
<evidence type="ECO:0000256" key="7">
    <source>
        <dbReference type="ARBA" id="ARBA00022771"/>
    </source>
</evidence>
<dbReference type="HOGENOM" id="CLU_019713_1_0_1"/>
<dbReference type="SMART" id="SM00184">
    <property type="entry name" value="RING"/>
    <property type="match status" value="1"/>
</dbReference>
<feature type="coiled-coil region" evidence="15">
    <location>
        <begin position="375"/>
        <end position="428"/>
    </location>
</feature>
<dbReference type="UniPathway" id="UPA00143"/>
<dbReference type="GO" id="GO:0061630">
    <property type="term" value="F:ubiquitin protein ligase activity"/>
    <property type="evidence" value="ECO:0007669"/>
    <property type="project" value="UniProtKB-EC"/>
</dbReference>
<evidence type="ECO:0000256" key="5">
    <source>
        <dbReference type="ARBA" id="ARBA00022679"/>
    </source>
</evidence>
<gene>
    <name evidence="18" type="ORF">KUCA_T00003400001</name>
</gene>
<dbReference type="CDD" id="cd16499">
    <property type="entry name" value="RING-HC_Bre1-like"/>
    <property type="match status" value="1"/>
</dbReference>
<keyword evidence="10 14" id="KW-0156">Chromatin regulator</keyword>
<comment type="similarity">
    <text evidence="4 14">Belongs to the BRE1 family.</text>
</comment>
<evidence type="ECO:0000256" key="2">
    <source>
        <dbReference type="ARBA" id="ARBA00004123"/>
    </source>
</evidence>
<feature type="coiled-coil region" evidence="15">
    <location>
        <begin position="148"/>
        <end position="189"/>
    </location>
</feature>
<proteinExistence type="inferred from homology"/>
<dbReference type="AlphaFoldDB" id="W6MQ82"/>
<dbReference type="Pfam" id="PF13920">
    <property type="entry name" value="zf-C3HC4_3"/>
    <property type="match status" value="1"/>
</dbReference>
<evidence type="ECO:0000256" key="13">
    <source>
        <dbReference type="PROSITE-ProRule" id="PRU00175"/>
    </source>
</evidence>
<feature type="coiled-coil region" evidence="15">
    <location>
        <begin position="495"/>
        <end position="576"/>
    </location>
</feature>
<dbReference type="SUPFAM" id="SSF57850">
    <property type="entry name" value="RING/U-box"/>
    <property type="match status" value="1"/>
</dbReference>
<evidence type="ECO:0000256" key="3">
    <source>
        <dbReference type="ARBA" id="ARBA00004906"/>
    </source>
</evidence>
<keyword evidence="19" id="KW-1185">Reference proteome</keyword>
<evidence type="ECO:0000256" key="11">
    <source>
        <dbReference type="ARBA" id="ARBA00023054"/>
    </source>
</evidence>
<dbReference type="GO" id="GO:0016567">
    <property type="term" value="P:protein ubiquitination"/>
    <property type="evidence" value="ECO:0007669"/>
    <property type="project" value="UniProtKB-UniRule"/>
</dbReference>
<accession>W6MQ82</accession>
<keyword evidence="7 13" id="KW-0863">Zinc-finger</keyword>
<evidence type="ECO:0000256" key="12">
    <source>
        <dbReference type="ARBA" id="ARBA00023242"/>
    </source>
</evidence>
<dbReference type="PANTHER" id="PTHR23163">
    <property type="entry name" value="RING FINGER PROTEIN-RELATED"/>
    <property type="match status" value="1"/>
</dbReference>
<reference evidence="18" key="1">
    <citation type="submission" date="2013-12" db="EMBL/GenBank/DDBJ databases">
        <authorList>
            <person name="Genoscope - CEA"/>
        </authorList>
    </citation>
    <scope>NUCLEOTIDE SEQUENCE</scope>
    <source>
        <strain evidence="18">CBS 1993</strain>
    </source>
</reference>
<protein>
    <recommendedName>
        <fullName evidence="14">E3 ubiquitin protein ligase</fullName>
        <ecNumber evidence="14">2.3.2.27</ecNumber>
    </recommendedName>
</protein>
<dbReference type="InterPro" id="IPR013083">
    <property type="entry name" value="Znf_RING/FYVE/PHD"/>
</dbReference>
<keyword evidence="9 14" id="KW-0862">Zinc</keyword>
<dbReference type="GeneID" id="34520805"/>
<evidence type="ECO:0000256" key="1">
    <source>
        <dbReference type="ARBA" id="ARBA00000900"/>
    </source>
</evidence>
<dbReference type="GO" id="GO:0005634">
    <property type="term" value="C:nucleus"/>
    <property type="evidence" value="ECO:0007669"/>
    <property type="project" value="UniProtKB-SubCell"/>
</dbReference>
<evidence type="ECO:0000256" key="6">
    <source>
        <dbReference type="ARBA" id="ARBA00022723"/>
    </source>
</evidence>
<comment type="catalytic activity">
    <reaction evidence="1 14">
        <text>S-ubiquitinyl-[E2 ubiquitin-conjugating enzyme]-L-cysteine + [acceptor protein]-L-lysine = [E2 ubiquitin-conjugating enzyme]-L-cysteine + N(6)-ubiquitinyl-[acceptor protein]-L-lysine.</text>
        <dbReference type="EC" id="2.3.2.27"/>
    </reaction>
</comment>
<dbReference type="Pfam" id="PF08647">
    <property type="entry name" value="BRE1"/>
    <property type="match status" value="1"/>
</dbReference>
<evidence type="ECO:0000256" key="9">
    <source>
        <dbReference type="ARBA" id="ARBA00022833"/>
    </source>
</evidence>
<evidence type="ECO:0000256" key="14">
    <source>
        <dbReference type="RuleBase" id="RU365038"/>
    </source>
</evidence>
<dbReference type="EC" id="2.3.2.27" evidence="14"/>
<comment type="pathway">
    <text evidence="3 14">Protein modification; protein ubiquitination.</text>
</comment>
<keyword evidence="5 14" id="KW-0808">Transferase</keyword>